<gene>
    <name evidence="1" type="ORF">WG66_16886</name>
</gene>
<evidence type="ECO:0000313" key="2">
    <source>
        <dbReference type="Proteomes" id="UP000054988"/>
    </source>
</evidence>
<protein>
    <submittedName>
        <fullName evidence="1">Uncharacterized protein</fullName>
    </submittedName>
</protein>
<dbReference type="AlphaFoldDB" id="A0A0W0F2Q9"/>
<organism evidence="1 2">
    <name type="scientific">Moniliophthora roreri</name>
    <name type="common">Frosty pod rot fungus</name>
    <name type="synonym">Monilia roreri</name>
    <dbReference type="NCBI Taxonomy" id="221103"/>
    <lineage>
        <taxon>Eukaryota</taxon>
        <taxon>Fungi</taxon>
        <taxon>Dikarya</taxon>
        <taxon>Basidiomycota</taxon>
        <taxon>Agaricomycotina</taxon>
        <taxon>Agaricomycetes</taxon>
        <taxon>Agaricomycetidae</taxon>
        <taxon>Agaricales</taxon>
        <taxon>Marasmiineae</taxon>
        <taxon>Marasmiaceae</taxon>
        <taxon>Moniliophthora</taxon>
    </lineage>
</organism>
<proteinExistence type="predicted"/>
<sequence length="47" mass="5361">MALVRYLKIEALVLCFAMEEFGLDYTGNLEALVKQHVPESDFSRNQA</sequence>
<evidence type="ECO:0000313" key="1">
    <source>
        <dbReference type="EMBL" id="KTB30532.1"/>
    </source>
</evidence>
<reference evidence="1 2" key="1">
    <citation type="submission" date="2015-12" db="EMBL/GenBank/DDBJ databases">
        <title>Draft genome sequence of Moniliophthora roreri, the causal agent of frosty pod rot of cacao.</title>
        <authorList>
            <person name="Aime M.C."/>
            <person name="Diaz-Valderrama J.R."/>
            <person name="Kijpornyongpan T."/>
            <person name="Phillips-Mora W."/>
        </authorList>
    </citation>
    <scope>NUCLEOTIDE SEQUENCE [LARGE SCALE GENOMIC DNA]</scope>
    <source>
        <strain evidence="1 2">MCA 2952</strain>
    </source>
</reference>
<comment type="caution">
    <text evidence="1">The sequence shown here is derived from an EMBL/GenBank/DDBJ whole genome shotgun (WGS) entry which is preliminary data.</text>
</comment>
<dbReference type="Proteomes" id="UP000054988">
    <property type="component" value="Unassembled WGS sequence"/>
</dbReference>
<accession>A0A0W0F2Q9</accession>
<dbReference type="EMBL" id="LATX01002382">
    <property type="protein sequence ID" value="KTB30532.1"/>
    <property type="molecule type" value="Genomic_DNA"/>
</dbReference>
<name>A0A0W0F2Q9_MONRR</name>